<dbReference type="PANTHER" id="PTHR46333:SF2">
    <property type="entry name" value="CYTOKINESIS PROTEIN 3"/>
    <property type="match status" value="1"/>
</dbReference>
<accession>A0A370QIJ8</accession>
<evidence type="ECO:0000313" key="2">
    <source>
        <dbReference type="EMBL" id="RDK88187.1"/>
    </source>
</evidence>
<comment type="caution">
    <text evidence="2">The sequence shown here is derived from an EMBL/GenBank/DDBJ whole genome shotgun (WGS) entry which is preliminary data.</text>
</comment>
<dbReference type="Proteomes" id="UP000255317">
    <property type="component" value="Unassembled WGS sequence"/>
</dbReference>
<dbReference type="SMART" id="SM00460">
    <property type="entry name" value="TGc"/>
    <property type="match status" value="1"/>
</dbReference>
<dbReference type="PANTHER" id="PTHR46333">
    <property type="entry name" value="CYTOKINESIS PROTEIN 3"/>
    <property type="match status" value="1"/>
</dbReference>
<dbReference type="Gene3D" id="3.10.620.30">
    <property type="match status" value="1"/>
</dbReference>
<dbReference type="InterPro" id="IPR052557">
    <property type="entry name" value="CAP/Cytokinesis_protein"/>
</dbReference>
<dbReference type="InterPro" id="IPR002931">
    <property type="entry name" value="Transglutaminase-like"/>
</dbReference>
<dbReference type="OrthoDB" id="9788327at2"/>
<evidence type="ECO:0000313" key="3">
    <source>
        <dbReference type="Proteomes" id="UP000255317"/>
    </source>
</evidence>
<dbReference type="Pfam" id="PF01841">
    <property type="entry name" value="Transglut_core"/>
    <property type="match status" value="1"/>
</dbReference>
<proteinExistence type="predicted"/>
<reference evidence="2 3" key="1">
    <citation type="submission" date="2018-07" db="EMBL/GenBank/DDBJ databases">
        <title>Genomic Encyclopedia of Type Strains, Phase IV (KMG-IV): sequencing the most valuable type-strain genomes for metagenomic binning, comparative biology and taxonomic classification.</title>
        <authorList>
            <person name="Goeker M."/>
        </authorList>
    </citation>
    <scope>NUCLEOTIDE SEQUENCE [LARGE SCALE GENOMIC DNA]</scope>
    <source>
        <strain evidence="2 3">DSM 101478</strain>
    </source>
</reference>
<dbReference type="SUPFAM" id="SSF54001">
    <property type="entry name" value="Cysteine proteinases"/>
    <property type="match status" value="1"/>
</dbReference>
<dbReference type="GO" id="GO:0005737">
    <property type="term" value="C:cytoplasm"/>
    <property type="evidence" value="ECO:0007669"/>
    <property type="project" value="TreeGrafter"/>
</dbReference>
<sequence length="217" mass="24923">MDPRIMKFFPCVFFLAIVVGITPYISAQNRNIIGERPIYRSDHITKGDTHSIKTKKSNTQKLALEITRGKQTNAEKAKAIFQWITTNIEYDNELRLSRKLQKEIYTSEENVVYHALKRKKALCGGYAFLFKQLCGAIGIKAEVIHGFTKQGNTIHKTSQKPEHTWNAVYLNGEWKLLDITWAVSHGSPGKPRWFWYATKPSDFKKTHVPQNGHGDLF</sequence>
<name>A0A370QIJ8_9FLAO</name>
<feature type="domain" description="Transglutaminase-like" evidence="1">
    <location>
        <begin position="115"/>
        <end position="181"/>
    </location>
</feature>
<gene>
    <name evidence="2" type="ORF">C8D94_10156</name>
</gene>
<dbReference type="EMBL" id="QRAO01000001">
    <property type="protein sequence ID" value="RDK88187.1"/>
    <property type="molecule type" value="Genomic_DNA"/>
</dbReference>
<organism evidence="2 3">
    <name type="scientific">Marinirhabdus gelatinilytica</name>
    <dbReference type="NCBI Taxonomy" id="1703343"/>
    <lineage>
        <taxon>Bacteria</taxon>
        <taxon>Pseudomonadati</taxon>
        <taxon>Bacteroidota</taxon>
        <taxon>Flavobacteriia</taxon>
        <taxon>Flavobacteriales</taxon>
        <taxon>Flavobacteriaceae</taxon>
    </lineage>
</organism>
<dbReference type="AlphaFoldDB" id="A0A370QIJ8"/>
<evidence type="ECO:0000259" key="1">
    <source>
        <dbReference type="SMART" id="SM00460"/>
    </source>
</evidence>
<dbReference type="InterPro" id="IPR038765">
    <property type="entry name" value="Papain-like_cys_pep_sf"/>
</dbReference>
<protein>
    <submittedName>
        <fullName evidence="2">Transglutaminase superfamily protein</fullName>
    </submittedName>
</protein>
<keyword evidence="3" id="KW-1185">Reference proteome</keyword>